<organism evidence="2 3">
    <name type="scientific">Lutimaribacter pacificus</name>
    <dbReference type="NCBI Taxonomy" id="391948"/>
    <lineage>
        <taxon>Bacteria</taxon>
        <taxon>Pseudomonadati</taxon>
        <taxon>Pseudomonadota</taxon>
        <taxon>Alphaproteobacteria</taxon>
        <taxon>Rhodobacterales</taxon>
        <taxon>Roseobacteraceae</taxon>
        <taxon>Lutimaribacter</taxon>
    </lineage>
</organism>
<dbReference type="RefSeq" id="WP_149786855.1">
    <property type="nucleotide sequence ID" value="NZ_FNIO01000001.1"/>
</dbReference>
<dbReference type="Gene3D" id="3.40.50.300">
    <property type="entry name" value="P-loop containing nucleotide triphosphate hydrolases"/>
    <property type="match status" value="1"/>
</dbReference>
<gene>
    <name evidence="2" type="ORF">SAMN05444142_101232</name>
</gene>
<proteinExistence type="predicted"/>
<dbReference type="PANTHER" id="PTHR12788">
    <property type="entry name" value="PROTEIN-TYROSINE SULFOTRANSFERASE 2"/>
    <property type="match status" value="1"/>
</dbReference>
<dbReference type="Pfam" id="PF13469">
    <property type="entry name" value="Sulfotransfer_3"/>
    <property type="match status" value="1"/>
</dbReference>
<dbReference type="InterPro" id="IPR026634">
    <property type="entry name" value="TPST-like"/>
</dbReference>
<evidence type="ECO:0000256" key="1">
    <source>
        <dbReference type="ARBA" id="ARBA00022679"/>
    </source>
</evidence>
<dbReference type="Proteomes" id="UP000324252">
    <property type="component" value="Unassembled WGS sequence"/>
</dbReference>
<name>A0A1H0CL92_9RHOB</name>
<dbReference type="SUPFAM" id="SSF52540">
    <property type="entry name" value="P-loop containing nucleoside triphosphate hydrolases"/>
    <property type="match status" value="1"/>
</dbReference>
<keyword evidence="1 2" id="KW-0808">Transferase</keyword>
<reference evidence="2 3" key="1">
    <citation type="submission" date="2016-11" db="EMBL/GenBank/DDBJ databases">
        <authorList>
            <person name="Varghese N."/>
            <person name="Submissions S."/>
        </authorList>
    </citation>
    <scope>NUCLEOTIDE SEQUENCE [LARGE SCALE GENOMIC DNA]</scope>
    <source>
        <strain evidence="2 3">DSM 29620</strain>
    </source>
</reference>
<dbReference type="PANTHER" id="PTHR12788:SF10">
    <property type="entry name" value="PROTEIN-TYROSINE SULFOTRANSFERASE"/>
    <property type="match status" value="1"/>
</dbReference>
<dbReference type="InterPro" id="IPR027417">
    <property type="entry name" value="P-loop_NTPase"/>
</dbReference>
<evidence type="ECO:0000313" key="3">
    <source>
        <dbReference type="Proteomes" id="UP000324252"/>
    </source>
</evidence>
<accession>A0A1H0CL92</accession>
<sequence>MKDTQTTAPVFVFGALRSGTTVFRLMLDAHPHLNNPGEVDYLFDTLHRDPGAPGGWRYDLDALRERRGFLSSGLHLPEGKDGLDLLADFLGQFRARKPGLLTLNIHRNLGRALAAVPGARVIHMLRDPRDVARSCIGMGWAGTLYHGITPWIETETDWDRAAPAIPAPARAELTYEALIRDTGAELHRICDFLAVPFEPDMLRYHEDTTYAAPDLSLIEQWRRKSTAKEISQVEARVGGMMTARGYAMAGPAMPPGRWELLRLSAVNRFRRWKMAVGRYGLGLFLKETLTRRLGLRSLHRRFAAQKRALDTEYLK</sequence>
<protein>
    <submittedName>
        <fullName evidence="2">Sulfotransferase family protein</fullName>
    </submittedName>
</protein>
<evidence type="ECO:0000313" key="2">
    <source>
        <dbReference type="EMBL" id="SHJ43302.1"/>
    </source>
</evidence>
<dbReference type="EMBL" id="FQZZ01000001">
    <property type="protein sequence ID" value="SHJ43302.1"/>
    <property type="molecule type" value="Genomic_DNA"/>
</dbReference>
<dbReference type="GO" id="GO:0008476">
    <property type="term" value="F:protein-tyrosine sulfotransferase activity"/>
    <property type="evidence" value="ECO:0007669"/>
    <property type="project" value="InterPro"/>
</dbReference>
<keyword evidence="3" id="KW-1185">Reference proteome</keyword>
<dbReference type="AlphaFoldDB" id="A0A1H0CL92"/>
<dbReference type="OrthoDB" id="977108at2"/>